<dbReference type="Pfam" id="PF14525">
    <property type="entry name" value="AraC_binding_2"/>
    <property type="match status" value="1"/>
</dbReference>
<evidence type="ECO:0000259" key="1">
    <source>
        <dbReference type="PROSITE" id="PS01124"/>
    </source>
</evidence>
<reference evidence="2 3" key="1">
    <citation type="submission" date="2018-04" db="EMBL/GenBank/DDBJ databases">
        <authorList>
            <person name="Hagen T."/>
        </authorList>
    </citation>
    <scope>NUCLEOTIDE SEQUENCE [LARGE SCALE GENOMIC DNA]</scope>
    <source>
        <strain evidence="2 3">TPD7009</strain>
    </source>
</reference>
<dbReference type="PANTHER" id="PTHR47893">
    <property type="entry name" value="REGULATORY PROTEIN PCHR"/>
    <property type="match status" value="1"/>
</dbReference>
<comment type="caution">
    <text evidence="2">The sequence shown here is derived from an EMBL/GenBank/DDBJ whole genome shotgun (WGS) entry which is preliminary data.</text>
</comment>
<dbReference type="InterPro" id="IPR053142">
    <property type="entry name" value="PchR_regulatory_protein"/>
</dbReference>
<dbReference type="PROSITE" id="PS01124">
    <property type="entry name" value="HTH_ARAC_FAMILY_2"/>
    <property type="match status" value="1"/>
</dbReference>
<dbReference type="Gene3D" id="1.10.10.60">
    <property type="entry name" value="Homeodomain-like"/>
    <property type="match status" value="1"/>
</dbReference>
<dbReference type="SMART" id="SM00342">
    <property type="entry name" value="HTH_ARAC"/>
    <property type="match status" value="1"/>
</dbReference>
<evidence type="ECO:0000313" key="2">
    <source>
        <dbReference type="EMBL" id="PVE50873.1"/>
    </source>
</evidence>
<dbReference type="GO" id="GO:0003700">
    <property type="term" value="F:DNA-binding transcription factor activity"/>
    <property type="evidence" value="ECO:0007669"/>
    <property type="project" value="InterPro"/>
</dbReference>
<dbReference type="InterPro" id="IPR035418">
    <property type="entry name" value="AraC-bd_2"/>
</dbReference>
<feature type="domain" description="HTH araC/xylS-type" evidence="1">
    <location>
        <begin position="225"/>
        <end position="325"/>
    </location>
</feature>
<dbReference type="PANTHER" id="PTHR47893:SF1">
    <property type="entry name" value="REGULATORY PROTEIN PCHR"/>
    <property type="match status" value="1"/>
</dbReference>
<evidence type="ECO:0000313" key="3">
    <source>
        <dbReference type="Proteomes" id="UP000244335"/>
    </source>
</evidence>
<accession>A0AA92C055</accession>
<dbReference type="InterPro" id="IPR018060">
    <property type="entry name" value="HTH_AraC"/>
</dbReference>
<gene>
    <name evidence="2" type="ORF">DC430_20135</name>
</gene>
<dbReference type="Pfam" id="PF12833">
    <property type="entry name" value="HTH_18"/>
    <property type="match status" value="1"/>
</dbReference>
<organism evidence="2 3">
    <name type="scientific">Rhizobium rhizogenes</name>
    <name type="common">Agrobacterium rhizogenes</name>
    <dbReference type="NCBI Taxonomy" id="359"/>
    <lineage>
        <taxon>Bacteria</taxon>
        <taxon>Pseudomonadati</taxon>
        <taxon>Pseudomonadota</taxon>
        <taxon>Alphaproteobacteria</taxon>
        <taxon>Hyphomicrobiales</taxon>
        <taxon>Rhizobiaceae</taxon>
        <taxon>Rhizobium/Agrobacterium group</taxon>
        <taxon>Rhizobium</taxon>
    </lineage>
</organism>
<sequence length="330" mass="36209">MIDIGKQQPEARPVVDTHDVDEAREAIGRIFCPHFLLVDGRWKSGFHAVHDVVEEPGHSINVVSYGSAVEIDPGELSRFFLLQLPIKGSAVVRCGNDETHVAEGRTATLLSPTLSTRMRWAEGCEKLIVLLERDLVESHFENLAHERSERIEFEPAIDLTSGIGQGILQHSMLMSGAAKDRGHFSEAYRIILRDGLINLLLSGLPHNRKGLLQRPGPGAGPVPVQRAEDYIRANAERSITAADIAEAAGVPLRTLQDSYRKARGQTLMEAVQDARLELLRKTLLAPSADISVADAVFSSGLGHLGRAAFAYRERYGETPSQTLRQSRGMS</sequence>
<dbReference type="AlphaFoldDB" id="A0AA92C055"/>
<dbReference type="Proteomes" id="UP000244335">
    <property type="component" value="Unassembled WGS sequence"/>
</dbReference>
<name>A0AA92C055_RHIRH</name>
<dbReference type="RefSeq" id="WP_116494506.1">
    <property type="nucleotide sequence ID" value="NZ_QDFR01000009.1"/>
</dbReference>
<dbReference type="GO" id="GO:0043565">
    <property type="term" value="F:sequence-specific DNA binding"/>
    <property type="evidence" value="ECO:0007669"/>
    <property type="project" value="InterPro"/>
</dbReference>
<proteinExistence type="predicted"/>
<dbReference type="EMBL" id="QDFR01000009">
    <property type="protein sequence ID" value="PVE50873.1"/>
    <property type="molecule type" value="Genomic_DNA"/>
</dbReference>
<protein>
    <submittedName>
        <fullName evidence="2">AraC family transcriptional regulator</fullName>
    </submittedName>
</protein>